<evidence type="ECO:0000313" key="3">
    <source>
        <dbReference type="Proteomes" id="UP000595564"/>
    </source>
</evidence>
<proteinExistence type="predicted"/>
<evidence type="ECO:0008006" key="4">
    <source>
        <dbReference type="Google" id="ProtNLM"/>
    </source>
</evidence>
<name>A0A7R6SZQ3_9BACT</name>
<keyword evidence="3" id="KW-1185">Reference proteome</keyword>
<protein>
    <recommendedName>
        <fullName evidence="4">Thioredoxin domain-containing protein</fullName>
    </recommendedName>
</protein>
<dbReference type="NCBIfam" id="NF040494">
    <property type="entry name" value="nitrored_ArsF"/>
    <property type="match status" value="1"/>
</dbReference>
<reference evidence="2 3" key="1">
    <citation type="journal article" date="2012" name="Extremophiles">
        <title>Thermotomaculum hydrothermale gen. nov., sp. nov., a novel heterotrophic thermophile within the phylum Acidobacteria from a deep-sea hydrothermal vent chimney in the Southern Okinawa Trough.</title>
        <authorList>
            <person name="Izumi H."/>
            <person name="Nunoura T."/>
            <person name="Miyazaki M."/>
            <person name="Mino S."/>
            <person name="Toki T."/>
            <person name="Takai K."/>
            <person name="Sako Y."/>
            <person name="Sawabe T."/>
            <person name="Nakagawa S."/>
        </authorList>
    </citation>
    <scope>NUCLEOTIDE SEQUENCE [LARGE SCALE GENOMIC DNA]</scope>
    <source>
        <strain evidence="2 3">AC55</strain>
    </source>
</reference>
<dbReference type="InterPro" id="IPR047698">
    <property type="entry name" value="ArsF-like"/>
</dbReference>
<dbReference type="KEGG" id="thyd:TTHT_1548"/>
<feature type="chain" id="PRO_5032827590" description="Thioredoxin domain-containing protein" evidence="1">
    <location>
        <begin position="21"/>
        <end position="143"/>
    </location>
</feature>
<feature type="signal peptide" evidence="1">
    <location>
        <begin position="1"/>
        <end position="20"/>
    </location>
</feature>
<organism evidence="2 3">
    <name type="scientific">Thermotomaculum hydrothermale</name>
    <dbReference type="NCBI Taxonomy" id="981385"/>
    <lineage>
        <taxon>Bacteria</taxon>
        <taxon>Pseudomonadati</taxon>
        <taxon>Acidobacteriota</taxon>
        <taxon>Holophagae</taxon>
        <taxon>Thermotomaculales</taxon>
        <taxon>Thermotomaculaceae</taxon>
        <taxon>Thermotomaculum</taxon>
    </lineage>
</organism>
<dbReference type="EMBL" id="AP017470">
    <property type="protein sequence ID" value="BBB33045.1"/>
    <property type="molecule type" value="Genomic_DNA"/>
</dbReference>
<sequence>MKKIFVMVMVVLTAFSFALAKGTIKGASSSVKKHSFVLYYFYSYPRCSTCKAIEANADFVVKEHFKKELKKGVLAWKPVDVDKPENKHFIKEFKLYTKSLVLAKIKNGKVVRYKILQKVWQVVYEPYEFENYIVNSVKNFMKE</sequence>
<gene>
    <name evidence="2" type="ORF">TTHT_1548</name>
</gene>
<accession>A0A7R6SZQ3</accession>
<evidence type="ECO:0000313" key="2">
    <source>
        <dbReference type="EMBL" id="BBB33045.1"/>
    </source>
</evidence>
<keyword evidence="1" id="KW-0732">Signal</keyword>
<dbReference type="AlphaFoldDB" id="A0A7R6SZQ3"/>
<dbReference type="Proteomes" id="UP000595564">
    <property type="component" value="Chromosome"/>
</dbReference>
<dbReference type="RefSeq" id="WP_201327344.1">
    <property type="nucleotide sequence ID" value="NZ_AP017470.1"/>
</dbReference>
<evidence type="ECO:0000256" key="1">
    <source>
        <dbReference type="SAM" id="SignalP"/>
    </source>
</evidence>